<accession>A0A1J4K2V7</accession>
<evidence type="ECO:0000256" key="1">
    <source>
        <dbReference type="ARBA" id="ARBA00012513"/>
    </source>
</evidence>
<dbReference type="VEuPathDB" id="TrichDB:TRFO_26666"/>
<evidence type="ECO:0000256" key="2">
    <source>
        <dbReference type="ARBA" id="ARBA00022527"/>
    </source>
</evidence>
<evidence type="ECO:0000256" key="8">
    <source>
        <dbReference type="ARBA" id="ARBA00048679"/>
    </source>
</evidence>
<dbReference type="GO" id="GO:0031981">
    <property type="term" value="C:nuclear lumen"/>
    <property type="evidence" value="ECO:0007669"/>
    <property type="project" value="UniProtKB-ARBA"/>
</dbReference>
<dbReference type="PANTHER" id="PTHR24054">
    <property type="entry name" value="CASEIN KINASE II SUBUNIT ALPHA"/>
    <property type="match status" value="1"/>
</dbReference>
<keyword evidence="13" id="KW-1185">Reference proteome</keyword>
<dbReference type="GO" id="GO:0004674">
    <property type="term" value="F:protein serine/threonine kinase activity"/>
    <property type="evidence" value="ECO:0007669"/>
    <property type="project" value="UniProtKB-KW"/>
</dbReference>
<keyword evidence="4 9" id="KW-0547">Nucleotide-binding</keyword>
<evidence type="ECO:0000313" key="12">
    <source>
        <dbReference type="EMBL" id="OHT05531.1"/>
    </source>
</evidence>
<dbReference type="Proteomes" id="UP000179807">
    <property type="component" value="Unassembled WGS sequence"/>
</dbReference>
<evidence type="ECO:0000256" key="7">
    <source>
        <dbReference type="ARBA" id="ARBA00047899"/>
    </source>
</evidence>
<dbReference type="InterPro" id="IPR008271">
    <property type="entry name" value="Ser/Thr_kinase_AS"/>
</dbReference>
<proteinExistence type="inferred from homology"/>
<evidence type="ECO:0000256" key="10">
    <source>
        <dbReference type="RuleBase" id="RU000304"/>
    </source>
</evidence>
<evidence type="ECO:0000313" key="13">
    <source>
        <dbReference type="Proteomes" id="UP000179807"/>
    </source>
</evidence>
<dbReference type="Gene3D" id="1.10.510.10">
    <property type="entry name" value="Transferase(Phosphotransferase) domain 1"/>
    <property type="match status" value="1"/>
</dbReference>
<name>A0A1J4K2V7_9EUKA</name>
<keyword evidence="5 12" id="KW-0418">Kinase</keyword>
<reference evidence="12" key="1">
    <citation type="submission" date="2016-10" db="EMBL/GenBank/DDBJ databases">
        <authorList>
            <person name="Benchimol M."/>
            <person name="Almeida L.G."/>
            <person name="Vasconcelos A.T."/>
            <person name="Perreira-Neves A."/>
            <person name="Rosa I.A."/>
            <person name="Tasca T."/>
            <person name="Bogo M.R."/>
            <person name="de Souza W."/>
        </authorList>
    </citation>
    <scope>NUCLEOTIDE SEQUENCE [LARGE SCALE GENOMIC DNA]</scope>
    <source>
        <strain evidence="12">K</strain>
    </source>
</reference>
<evidence type="ECO:0000259" key="11">
    <source>
        <dbReference type="PROSITE" id="PS50011"/>
    </source>
</evidence>
<sequence>MIGLENKNKLETVNNSCQLEMANNGRAVQRENPVYAEETVASVYADACKKFGPDYYEVDDWELPTASPEPYEIVDWIGTGKYSDVFTAYRNHDYSKLVAIKVLKPVRQQKYNREAKILMNLKGGPNIVELHEIVQNPRTLQYSFVFEYLKEDSDYNAFFDHISLQEAQIYLFQLMRALQFAHSKGIMHRDVKPLNILYDRQTKKLRLIDWGLAEFYHPGQRYNIHVASRNFKPIELLVDYQVYDYSLDIWSFGVTMAGIIFKKTPFFRGRDDMDMISKIAAVLGMNGLKAYLTKYGIPTPAVVSQTIARGKPRPWKAFVTNENKYLATDEALDLIDKCIRYDHTERITADEALKHPFFDAVRDIPVQ</sequence>
<comment type="similarity">
    <text evidence="10">Belongs to the protein kinase superfamily.</text>
</comment>
<dbReference type="OrthoDB" id="10254671at2759"/>
<dbReference type="PROSITE" id="PS00108">
    <property type="entry name" value="PROTEIN_KINASE_ST"/>
    <property type="match status" value="1"/>
</dbReference>
<evidence type="ECO:0000256" key="9">
    <source>
        <dbReference type="PROSITE-ProRule" id="PRU10141"/>
    </source>
</evidence>
<keyword evidence="2 10" id="KW-0723">Serine/threonine-protein kinase</keyword>
<dbReference type="GO" id="GO:0005956">
    <property type="term" value="C:protein kinase CK2 complex"/>
    <property type="evidence" value="ECO:0007669"/>
    <property type="project" value="TreeGrafter"/>
</dbReference>
<dbReference type="InterPro" id="IPR000719">
    <property type="entry name" value="Prot_kinase_dom"/>
</dbReference>
<keyword evidence="6 9" id="KW-0067">ATP-binding</keyword>
<dbReference type="PROSITE" id="PS00107">
    <property type="entry name" value="PROTEIN_KINASE_ATP"/>
    <property type="match status" value="1"/>
</dbReference>
<dbReference type="FunFam" id="1.10.510.10:FF:000459">
    <property type="entry name" value="Casein kinase II subunit alpha"/>
    <property type="match status" value="1"/>
</dbReference>
<evidence type="ECO:0000256" key="4">
    <source>
        <dbReference type="ARBA" id="ARBA00022741"/>
    </source>
</evidence>
<dbReference type="GO" id="GO:0005829">
    <property type="term" value="C:cytosol"/>
    <property type="evidence" value="ECO:0007669"/>
    <property type="project" value="TreeGrafter"/>
</dbReference>
<dbReference type="EMBL" id="MLAK01000754">
    <property type="protein sequence ID" value="OHT05531.1"/>
    <property type="molecule type" value="Genomic_DNA"/>
</dbReference>
<comment type="caution">
    <text evidence="12">The sequence shown here is derived from an EMBL/GenBank/DDBJ whole genome shotgun (WGS) entry which is preliminary data.</text>
</comment>
<dbReference type="PROSITE" id="PS50011">
    <property type="entry name" value="PROTEIN_KINASE_DOM"/>
    <property type="match status" value="1"/>
</dbReference>
<dbReference type="CDD" id="cd14132">
    <property type="entry name" value="STKc_CK2_alpha"/>
    <property type="match status" value="1"/>
</dbReference>
<dbReference type="RefSeq" id="XP_068358667.1">
    <property type="nucleotide sequence ID" value="XM_068505088.1"/>
</dbReference>
<organism evidence="12 13">
    <name type="scientific">Tritrichomonas foetus</name>
    <dbReference type="NCBI Taxonomy" id="1144522"/>
    <lineage>
        <taxon>Eukaryota</taxon>
        <taxon>Metamonada</taxon>
        <taxon>Parabasalia</taxon>
        <taxon>Tritrichomonadida</taxon>
        <taxon>Tritrichomonadidae</taxon>
        <taxon>Tritrichomonas</taxon>
    </lineage>
</organism>
<dbReference type="Gene3D" id="3.30.200.20">
    <property type="entry name" value="Phosphorylase Kinase, domain 1"/>
    <property type="match status" value="1"/>
</dbReference>
<comment type="catalytic activity">
    <reaction evidence="8">
        <text>L-seryl-[protein] + ATP = O-phospho-L-seryl-[protein] + ADP + H(+)</text>
        <dbReference type="Rhea" id="RHEA:17989"/>
        <dbReference type="Rhea" id="RHEA-COMP:9863"/>
        <dbReference type="Rhea" id="RHEA-COMP:11604"/>
        <dbReference type="ChEBI" id="CHEBI:15378"/>
        <dbReference type="ChEBI" id="CHEBI:29999"/>
        <dbReference type="ChEBI" id="CHEBI:30616"/>
        <dbReference type="ChEBI" id="CHEBI:83421"/>
        <dbReference type="ChEBI" id="CHEBI:456216"/>
        <dbReference type="EC" id="2.7.11.1"/>
    </reaction>
</comment>
<dbReference type="GO" id="GO:0051726">
    <property type="term" value="P:regulation of cell cycle"/>
    <property type="evidence" value="ECO:0007669"/>
    <property type="project" value="TreeGrafter"/>
</dbReference>
<dbReference type="GeneID" id="94839792"/>
<dbReference type="AlphaFoldDB" id="A0A1J4K2V7"/>
<dbReference type="InterPro" id="IPR011009">
    <property type="entry name" value="Kinase-like_dom_sf"/>
</dbReference>
<dbReference type="Pfam" id="PF00069">
    <property type="entry name" value="Pkinase"/>
    <property type="match status" value="1"/>
</dbReference>
<feature type="domain" description="Protein kinase" evidence="11">
    <location>
        <begin position="71"/>
        <end position="358"/>
    </location>
</feature>
<dbReference type="EC" id="2.7.11.1" evidence="1"/>
<dbReference type="PANTHER" id="PTHR24054:SF0">
    <property type="entry name" value="CASEIN KINASE II SUBUNIT ALPHA"/>
    <property type="match status" value="1"/>
</dbReference>
<evidence type="ECO:0000256" key="3">
    <source>
        <dbReference type="ARBA" id="ARBA00022679"/>
    </source>
</evidence>
<evidence type="ECO:0000256" key="6">
    <source>
        <dbReference type="ARBA" id="ARBA00022840"/>
    </source>
</evidence>
<dbReference type="GO" id="GO:0005524">
    <property type="term" value="F:ATP binding"/>
    <property type="evidence" value="ECO:0007669"/>
    <property type="project" value="UniProtKB-UniRule"/>
</dbReference>
<comment type="catalytic activity">
    <reaction evidence="7">
        <text>L-threonyl-[protein] + ATP = O-phospho-L-threonyl-[protein] + ADP + H(+)</text>
        <dbReference type="Rhea" id="RHEA:46608"/>
        <dbReference type="Rhea" id="RHEA-COMP:11060"/>
        <dbReference type="Rhea" id="RHEA-COMP:11605"/>
        <dbReference type="ChEBI" id="CHEBI:15378"/>
        <dbReference type="ChEBI" id="CHEBI:30013"/>
        <dbReference type="ChEBI" id="CHEBI:30616"/>
        <dbReference type="ChEBI" id="CHEBI:61977"/>
        <dbReference type="ChEBI" id="CHEBI:456216"/>
        <dbReference type="EC" id="2.7.11.1"/>
    </reaction>
</comment>
<dbReference type="FunFam" id="3.30.200.20:FF:000088">
    <property type="entry name" value="Casein kinase II subunit alpha"/>
    <property type="match status" value="1"/>
</dbReference>
<dbReference type="InterPro" id="IPR017441">
    <property type="entry name" value="Protein_kinase_ATP_BS"/>
</dbReference>
<feature type="binding site" evidence="9">
    <location>
        <position position="101"/>
    </location>
    <ligand>
        <name>ATP</name>
        <dbReference type="ChEBI" id="CHEBI:30616"/>
    </ligand>
</feature>
<gene>
    <name evidence="12" type="ORF">TRFO_26666</name>
</gene>
<dbReference type="InterPro" id="IPR045216">
    <property type="entry name" value="CK2_alpha"/>
</dbReference>
<dbReference type="SUPFAM" id="SSF56112">
    <property type="entry name" value="Protein kinase-like (PK-like)"/>
    <property type="match status" value="1"/>
</dbReference>
<dbReference type="SMART" id="SM00220">
    <property type="entry name" value="S_TKc"/>
    <property type="match status" value="1"/>
</dbReference>
<keyword evidence="3" id="KW-0808">Transferase</keyword>
<evidence type="ECO:0000256" key="5">
    <source>
        <dbReference type="ARBA" id="ARBA00022777"/>
    </source>
</evidence>
<dbReference type="GO" id="GO:0006357">
    <property type="term" value="P:regulation of transcription by RNA polymerase II"/>
    <property type="evidence" value="ECO:0007669"/>
    <property type="project" value="UniProtKB-ARBA"/>
</dbReference>
<protein>
    <recommendedName>
        <fullName evidence="1">non-specific serine/threonine protein kinase</fullName>
        <ecNumber evidence="1">2.7.11.1</ecNumber>
    </recommendedName>
</protein>